<evidence type="ECO:0000256" key="1">
    <source>
        <dbReference type="SAM" id="SignalP"/>
    </source>
</evidence>
<reference evidence="2 3" key="1">
    <citation type="submission" date="2014-04" db="EMBL/GenBank/DDBJ databases">
        <authorList>
            <consortium name="DOE Joint Genome Institute"/>
            <person name="Kuo A."/>
            <person name="Kohler A."/>
            <person name="Nagy L.G."/>
            <person name="Floudas D."/>
            <person name="Copeland A."/>
            <person name="Barry K.W."/>
            <person name="Cichocki N."/>
            <person name="Veneault-Fourrey C."/>
            <person name="LaButti K."/>
            <person name="Lindquist E.A."/>
            <person name="Lipzen A."/>
            <person name="Lundell T."/>
            <person name="Morin E."/>
            <person name="Murat C."/>
            <person name="Sun H."/>
            <person name="Tunlid A."/>
            <person name="Henrissat B."/>
            <person name="Grigoriev I.V."/>
            <person name="Hibbett D.S."/>
            <person name="Martin F."/>
            <person name="Nordberg H.P."/>
            <person name="Cantor M.N."/>
            <person name="Hua S.X."/>
        </authorList>
    </citation>
    <scope>NUCLEOTIDE SEQUENCE [LARGE SCALE GENOMIC DNA]</scope>
    <source>
        <strain evidence="2 3">LaAM-08-1</strain>
    </source>
</reference>
<feature type="chain" id="PRO_5002205520" description="Secreted protein" evidence="1">
    <location>
        <begin position="25"/>
        <end position="79"/>
    </location>
</feature>
<reference evidence="3" key="2">
    <citation type="submission" date="2015-01" db="EMBL/GenBank/DDBJ databases">
        <title>Evolutionary Origins and Diversification of the Mycorrhizal Mutualists.</title>
        <authorList>
            <consortium name="DOE Joint Genome Institute"/>
            <consortium name="Mycorrhizal Genomics Consortium"/>
            <person name="Kohler A."/>
            <person name="Kuo A."/>
            <person name="Nagy L.G."/>
            <person name="Floudas D."/>
            <person name="Copeland A."/>
            <person name="Barry K.W."/>
            <person name="Cichocki N."/>
            <person name="Veneault-Fourrey C."/>
            <person name="LaButti K."/>
            <person name="Lindquist E.A."/>
            <person name="Lipzen A."/>
            <person name="Lundell T."/>
            <person name="Morin E."/>
            <person name="Murat C."/>
            <person name="Riley R."/>
            <person name="Ohm R."/>
            <person name="Sun H."/>
            <person name="Tunlid A."/>
            <person name="Henrissat B."/>
            <person name="Grigoriev I.V."/>
            <person name="Hibbett D.S."/>
            <person name="Martin F."/>
        </authorList>
    </citation>
    <scope>NUCLEOTIDE SEQUENCE [LARGE SCALE GENOMIC DNA]</scope>
    <source>
        <strain evidence="3">LaAM-08-1</strain>
    </source>
</reference>
<evidence type="ECO:0000313" key="2">
    <source>
        <dbReference type="EMBL" id="KIJ93940.1"/>
    </source>
</evidence>
<evidence type="ECO:0000313" key="3">
    <source>
        <dbReference type="Proteomes" id="UP000054477"/>
    </source>
</evidence>
<evidence type="ECO:0008006" key="4">
    <source>
        <dbReference type="Google" id="ProtNLM"/>
    </source>
</evidence>
<accession>A0A0C9WRC9</accession>
<organism evidence="2 3">
    <name type="scientific">Laccaria amethystina LaAM-08-1</name>
    <dbReference type="NCBI Taxonomy" id="1095629"/>
    <lineage>
        <taxon>Eukaryota</taxon>
        <taxon>Fungi</taxon>
        <taxon>Dikarya</taxon>
        <taxon>Basidiomycota</taxon>
        <taxon>Agaricomycotina</taxon>
        <taxon>Agaricomycetes</taxon>
        <taxon>Agaricomycetidae</taxon>
        <taxon>Agaricales</taxon>
        <taxon>Agaricineae</taxon>
        <taxon>Hydnangiaceae</taxon>
        <taxon>Laccaria</taxon>
    </lineage>
</organism>
<gene>
    <name evidence="2" type="ORF">K443DRAFT_111287</name>
</gene>
<dbReference type="HOGENOM" id="CLU_172945_1_0_1"/>
<protein>
    <recommendedName>
        <fullName evidence="4">Secreted protein</fullName>
    </recommendedName>
</protein>
<keyword evidence="3" id="KW-1185">Reference proteome</keyword>
<dbReference type="EMBL" id="KN838817">
    <property type="protein sequence ID" value="KIJ93940.1"/>
    <property type="molecule type" value="Genomic_DNA"/>
</dbReference>
<keyword evidence="1" id="KW-0732">Signal</keyword>
<dbReference type="AlphaFoldDB" id="A0A0C9WRC9"/>
<proteinExistence type="predicted"/>
<name>A0A0C9WRC9_9AGAR</name>
<feature type="signal peptide" evidence="1">
    <location>
        <begin position="1"/>
        <end position="24"/>
    </location>
</feature>
<sequence>MSPLHITNICSLCIFLLQKFVVSAFSDYKICSVRFFITKVCSVRFFRLKKFVVSLFQTTSMLFSLQRFVVSAFSDYKTL</sequence>
<dbReference type="Proteomes" id="UP000054477">
    <property type="component" value="Unassembled WGS sequence"/>
</dbReference>